<feature type="domain" description="PWWP" evidence="4">
    <location>
        <begin position="650"/>
        <end position="788"/>
    </location>
</feature>
<dbReference type="PANTHER" id="PTHR31333:SF6">
    <property type="entry name" value="MUM1 LIKE 1"/>
    <property type="match status" value="1"/>
</dbReference>
<dbReference type="AlphaFoldDB" id="A0A9Q1J1N2"/>
<dbReference type="Pfam" id="PF20887">
    <property type="entry name" value="PWP3A-B_N"/>
    <property type="match status" value="1"/>
</dbReference>
<dbReference type="Gene3D" id="2.30.30.140">
    <property type="match status" value="1"/>
</dbReference>
<dbReference type="InterPro" id="IPR035504">
    <property type="entry name" value="MUM1-like_PWWP"/>
</dbReference>
<feature type="compositionally biased region" description="Pro residues" evidence="2">
    <location>
        <begin position="116"/>
        <end position="126"/>
    </location>
</feature>
<dbReference type="InterPro" id="IPR048795">
    <property type="entry name" value="PWP3A_3B_4_C"/>
</dbReference>
<feature type="region of interest" description="Disordered" evidence="2">
    <location>
        <begin position="231"/>
        <end position="270"/>
    </location>
</feature>
<name>A0A9Q1J1N2_SYNKA</name>
<comment type="caution">
    <text evidence="6">The sequence shown here is derived from an EMBL/GenBank/DDBJ whole genome shotgun (WGS) entry which is preliminary data.</text>
</comment>
<dbReference type="SUPFAM" id="SSF63748">
    <property type="entry name" value="Tudor/PWWP/MBT"/>
    <property type="match status" value="1"/>
</dbReference>
<accession>A0A9Q1J1N2</accession>
<feature type="region of interest" description="Disordered" evidence="2">
    <location>
        <begin position="98"/>
        <end position="217"/>
    </location>
</feature>
<dbReference type="InterPro" id="IPR040263">
    <property type="entry name" value="PWP3A_3B_4"/>
</dbReference>
<feature type="compositionally biased region" description="Low complexity" evidence="2">
    <location>
        <begin position="139"/>
        <end position="159"/>
    </location>
</feature>
<feature type="region of interest" description="Disordered" evidence="2">
    <location>
        <begin position="620"/>
        <end position="658"/>
    </location>
</feature>
<gene>
    <name evidence="6" type="ORF">SKAU_G00117020</name>
</gene>
<feature type="compositionally biased region" description="Low complexity" evidence="2">
    <location>
        <begin position="231"/>
        <end position="240"/>
    </location>
</feature>
<organism evidence="6 7">
    <name type="scientific">Synaphobranchus kaupii</name>
    <name type="common">Kaup's arrowtooth eel</name>
    <dbReference type="NCBI Taxonomy" id="118154"/>
    <lineage>
        <taxon>Eukaryota</taxon>
        <taxon>Metazoa</taxon>
        <taxon>Chordata</taxon>
        <taxon>Craniata</taxon>
        <taxon>Vertebrata</taxon>
        <taxon>Euteleostomi</taxon>
        <taxon>Actinopterygii</taxon>
        <taxon>Neopterygii</taxon>
        <taxon>Teleostei</taxon>
        <taxon>Anguilliformes</taxon>
        <taxon>Synaphobranchidae</taxon>
        <taxon>Synaphobranchus</taxon>
    </lineage>
</organism>
<proteinExistence type="inferred from homology"/>
<evidence type="ECO:0008006" key="8">
    <source>
        <dbReference type="Google" id="ProtNLM"/>
    </source>
</evidence>
<comment type="similarity">
    <text evidence="1">Belongs to the PWWP3A family.</text>
</comment>
<dbReference type="EMBL" id="JAINUF010000004">
    <property type="protein sequence ID" value="KAJ8362871.1"/>
    <property type="molecule type" value="Genomic_DNA"/>
</dbReference>
<evidence type="ECO:0000259" key="5">
    <source>
        <dbReference type="Pfam" id="PF20887"/>
    </source>
</evidence>
<feature type="domain" description="MUM1-like PWWP" evidence="3">
    <location>
        <begin position="480"/>
        <end position="560"/>
    </location>
</feature>
<keyword evidence="7" id="KW-1185">Reference proteome</keyword>
<feature type="region of interest" description="Disordered" evidence="2">
    <location>
        <begin position="306"/>
        <end position="429"/>
    </location>
</feature>
<evidence type="ECO:0000259" key="3">
    <source>
        <dbReference type="Pfam" id="PF20884"/>
    </source>
</evidence>
<feature type="compositionally biased region" description="Gly residues" evidence="2">
    <location>
        <begin position="160"/>
        <end position="171"/>
    </location>
</feature>
<feature type="compositionally biased region" description="Basic and acidic residues" evidence="2">
    <location>
        <begin position="648"/>
        <end position="658"/>
    </location>
</feature>
<dbReference type="Pfam" id="PF20886">
    <property type="entry name" value="PWP3A-B_C"/>
    <property type="match status" value="1"/>
</dbReference>
<dbReference type="InterPro" id="IPR048765">
    <property type="entry name" value="PWP3A_3B_4_N"/>
</dbReference>
<dbReference type="Gene3D" id="6.10.300.20">
    <property type="match status" value="1"/>
</dbReference>
<dbReference type="Pfam" id="PF20884">
    <property type="entry name" value="MUM1-like_PWWP"/>
    <property type="match status" value="1"/>
</dbReference>
<evidence type="ECO:0000313" key="7">
    <source>
        <dbReference type="Proteomes" id="UP001152622"/>
    </source>
</evidence>
<evidence type="ECO:0000313" key="6">
    <source>
        <dbReference type="EMBL" id="KAJ8362871.1"/>
    </source>
</evidence>
<dbReference type="PANTHER" id="PTHR31333">
    <property type="entry name" value="PWWP DOMAIN-CONTAINING DNA REPAIR FACTOR 3 FAMILY MEMBER"/>
    <property type="match status" value="1"/>
</dbReference>
<dbReference type="OrthoDB" id="10013064at2759"/>
<evidence type="ECO:0000256" key="2">
    <source>
        <dbReference type="SAM" id="MobiDB-lite"/>
    </source>
</evidence>
<sequence length="806" mass="89349">MEECSHVLCLWEGRLWPAKVLPKSDRNFRMRRRKDIEVEILGEDKRVRIAEEDSWPLTLDSINSLCLQLAQPACQPMEELRYRKALRLALEILSADSSQSPRRSYRLSPASSTMPRPVPSPCPPGTPKLAAQTVPKVRSTPGSQQGAAASSGSTGAETGSSGGRNQGGARAGRGHASPNPAQVKSARASHRNRKQRKRGDPRQNPPSRHGQRGGVSVEAGHTDLVGCDSAEATPTTVATPTDPPSATPMPRWTSAIRGRRSPRQASSSHPAAEMIAALPSPIKCGSDSGLSTPTRPTHRLLRKHLLSSTPDGSRLANLRPSLHPSESPESAPAQDSESEVKLSYRKRRNQAREPQVTNGRGQLKGRRGQRKCGASDTSPATKRRKGFCVEAGKTVARPTQSTDSGTRPPARHRARFEPAEESDVPGETSLSSDLSIELSFLEDSAPLDSSLQEVGEDEGEDEELPSFLLQIEKKPLSITEGICVWCKLRSYPFWPAMVKSVNRKDKKATVVFIDSLLLDKKSSQKGIRVSLRTLKPFDCVEMDELVVKAREKYNTAISWCLTLIRDYRIRIGSGSFSGSFIEYFADDISWPVRRRCMPGGAEVTFPTKWEEEGVAEEEQGVAEVEQGVASSPEGDQQDQAKRQRSRKLMPDREKAGRDRANQKLVHFIVQKRGLEHHLQAVLSGRESSRWLRSFLRAGRSVMGVYLEDDGQVDQVYQYLRQVYNSAPDVAPCLAQVDEVRFITDVLLPEAIIHAIAEVEDLSLKEAESKYLNGACKSERERAEFDLMIEQQLKAKRQRQREQEDLT</sequence>
<evidence type="ECO:0000256" key="1">
    <source>
        <dbReference type="ARBA" id="ARBA00008188"/>
    </source>
</evidence>
<evidence type="ECO:0000259" key="4">
    <source>
        <dbReference type="Pfam" id="PF20886"/>
    </source>
</evidence>
<reference evidence="6" key="1">
    <citation type="journal article" date="2023" name="Science">
        <title>Genome structures resolve the early diversification of teleost fishes.</title>
        <authorList>
            <person name="Parey E."/>
            <person name="Louis A."/>
            <person name="Montfort J."/>
            <person name="Bouchez O."/>
            <person name="Roques C."/>
            <person name="Iampietro C."/>
            <person name="Lluch J."/>
            <person name="Castinel A."/>
            <person name="Donnadieu C."/>
            <person name="Desvignes T."/>
            <person name="Floi Bucao C."/>
            <person name="Jouanno E."/>
            <person name="Wen M."/>
            <person name="Mejri S."/>
            <person name="Dirks R."/>
            <person name="Jansen H."/>
            <person name="Henkel C."/>
            <person name="Chen W.J."/>
            <person name="Zahm M."/>
            <person name="Cabau C."/>
            <person name="Klopp C."/>
            <person name="Thompson A.W."/>
            <person name="Robinson-Rechavi M."/>
            <person name="Braasch I."/>
            <person name="Lecointre G."/>
            <person name="Bobe J."/>
            <person name="Postlethwait J.H."/>
            <person name="Berthelot C."/>
            <person name="Roest Crollius H."/>
            <person name="Guiguen Y."/>
        </authorList>
    </citation>
    <scope>NUCLEOTIDE SEQUENCE</scope>
    <source>
        <strain evidence="6">WJC10195</strain>
    </source>
</reference>
<dbReference type="Proteomes" id="UP001152622">
    <property type="component" value="Chromosome 4"/>
</dbReference>
<dbReference type="CDD" id="cd06080">
    <property type="entry name" value="PWWP_MUM1-like"/>
    <property type="match status" value="1"/>
</dbReference>
<protein>
    <recommendedName>
        <fullName evidence="8">PWWP domain-containing protein MUM1-like</fullName>
    </recommendedName>
</protein>
<feature type="compositionally biased region" description="Basic residues" evidence="2">
    <location>
        <begin position="187"/>
        <end position="199"/>
    </location>
</feature>
<feature type="domain" description="PWWP" evidence="5">
    <location>
        <begin position="7"/>
        <end position="94"/>
    </location>
</feature>